<feature type="compositionally biased region" description="Basic and acidic residues" evidence="1">
    <location>
        <begin position="45"/>
        <end position="56"/>
    </location>
</feature>
<reference evidence="3" key="3">
    <citation type="submission" date="2015-06" db="UniProtKB">
        <authorList>
            <consortium name="EnsemblProtists"/>
        </authorList>
    </citation>
    <scope>IDENTIFICATION</scope>
</reference>
<reference evidence="2 4" key="1">
    <citation type="journal article" date="2012" name="Nature">
        <title>Algal genomes reveal evolutionary mosaicism and the fate of nucleomorphs.</title>
        <authorList>
            <consortium name="DOE Joint Genome Institute"/>
            <person name="Curtis B.A."/>
            <person name="Tanifuji G."/>
            <person name="Burki F."/>
            <person name="Gruber A."/>
            <person name="Irimia M."/>
            <person name="Maruyama S."/>
            <person name="Arias M.C."/>
            <person name="Ball S.G."/>
            <person name="Gile G.H."/>
            <person name="Hirakawa Y."/>
            <person name="Hopkins J.F."/>
            <person name="Kuo A."/>
            <person name="Rensing S.A."/>
            <person name="Schmutz J."/>
            <person name="Symeonidi A."/>
            <person name="Elias M."/>
            <person name="Eveleigh R.J."/>
            <person name="Herman E.K."/>
            <person name="Klute M.J."/>
            <person name="Nakayama T."/>
            <person name="Obornik M."/>
            <person name="Reyes-Prieto A."/>
            <person name="Armbrust E.V."/>
            <person name="Aves S.J."/>
            <person name="Beiko R.G."/>
            <person name="Coutinho P."/>
            <person name="Dacks J.B."/>
            <person name="Durnford D.G."/>
            <person name="Fast N.M."/>
            <person name="Green B.R."/>
            <person name="Grisdale C.J."/>
            <person name="Hempel F."/>
            <person name="Henrissat B."/>
            <person name="Hoppner M.P."/>
            <person name="Ishida K."/>
            <person name="Kim E."/>
            <person name="Koreny L."/>
            <person name="Kroth P.G."/>
            <person name="Liu Y."/>
            <person name="Malik S.B."/>
            <person name="Maier U.G."/>
            <person name="McRose D."/>
            <person name="Mock T."/>
            <person name="Neilson J.A."/>
            <person name="Onodera N.T."/>
            <person name="Poole A.M."/>
            <person name="Pritham E.J."/>
            <person name="Richards T.A."/>
            <person name="Rocap G."/>
            <person name="Roy S.W."/>
            <person name="Sarai C."/>
            <person name="Schaack S."/>
            <person name="Shirato S."/>
            <person name="Slamovits C.H."/>
            <person name="Spencer D.F."/>
            <person name="Suzuki S."/>
            <person name="Worden A.Z."/>
            <person name="Zauner S."/>
            <person name="Barry K."/>
            <person name="Bell C."/>
            <person name="Bharti A.K."/>
            <person name="Crow J.A."/>
            <person name="Grimwood J."/>
            <person name="Kramer R."/>
            <person name="Lindquist E."/>
            <person name="Lucas S."/>
            <person name="Salamov A."/>
            <person name="McFadden G.I."/>
            <person name="Lane C.E."/>
            <person name="Keeling P.J."/>
            <person name="Gray M.W."/>
            <person name="Grigoriev I.V."/>
            <person name="Archibald J.M."/>
        </authorList>
    </citation>
    <scope>NUCLEOTIDE SEQUENCE</scope>
    <source>
        <strain evidence="2 4">CCMP2712</strain>
    </source>
</reference>
<dbReference type="EnsemblProtists" id="EKX35786">
    <property type="protein sequence ID" value="EKX35786"/>
    <property type="gene ID" value="GUITHDRAFT_155392"/>
</dbReference>
<keyword evidence="4" id="KW-1185">Reference proteome</keyword>
<dbReference type="AlphaFoldDB" id="L1IHU1"/>
<evidence type="ECO:0000313" key="4">
    <source>
        <dbReference type="Proteomes" id="UP000011087"/>
    </source>
</evidence>
<feature type="non-terminal residue" evidence="2">
    <location>
        <position position="1"/>
    </location>
</feature>
<accession>L1IHU1</accession>
<dbReference type="PaxDb" id="55529-EKX35786"/>
<evidence type="ECO:0000313" key="2">
    <source>
        <dbReference type="EMBL" id="EKX35786.1"/>
    </source>
</evidence>
<evidence type="ECO:0000256" key="1">
    <source>
        <dbReference type="SAM" id="MobiDB-lite"/>
    </source>
</evidence>
<protein>
    <submittedName>
        <fullName evidence="2 3">Uncharacterized protein</fullName>
    </submittedName>
</protein>
<name>L1IHU1_GUITC</name>
<feature type="region of interest" description="Disordered" evidence="1">
    <location>
        <begin position="45"/>
        <end position="67"/>
    </location>
</feature>
<sequence length="101" mass="10879">MVFLEAGVGLVCVCSGISLMLHSLGKKMGRTPYCESRVTRRLEKRGGEESFFHEGRGGGGGGGEAGEHQRLDEVHKLRVCQAAGARVRGDGGERAEEERHV</sequence>
<evidence type="ECO:0000313" key="3">
    <source>
        <dbReference type="EnsemblProtists" id="EKX35786"/>
    </source>
</evidence>
<dbReference type="Proteomes" id="UP000011087">
    <property type="component" value="Unassembled WGS sequence"/>
</dbReference>
<dbReference type="RefSeq" id="XP_005822766.1">
    <property type="nucleotide sequence ID" value="XM_005822709.1"/>
</dbReference>
<reference evidence="4" key="2">
    <citation type="submission" date="2012-11" db="EMBL/GenBank/DDBJ databases">
        <authorList>
            <person name="Kuo A."/>
            <person name="Curtis B.A."/>
            <person name="Tanifuji G."/>
            <person name="Burki F."/>
            <person name="Gruber A."/>
            <person name="Irimia M."/>
            <person name="Maruyama S."/>
            <person name="Arias M.C."/>
            <person name="Ball S.G."/>
            <person name="Gile G.H."/>
            <person name="Hirakawa Y."/>
            <person name="Hopkins J.F."/>
            <person name="Rensing S.A."/>
            <person name="Schmutz J."/>
            <person name="Symeonidi A."/>
            <person name="Elias M."/>
            <person name="Eveleigh R.J."/>
            <person name="Herman E.K."/>
            <person name="Klute M.J."/>
            <person name="Nakayama T."/>
            <person name="Obornik M."/>
            <person name="Reyes-Prieto A."/>
            <person name="Armbrust E.V."/>
            <person name="Aves S.J."/>
            <person name="Beiko R.G."/>
            <person name="Coutinho P."/>
            <person name="Dacks J.B."/>
            <person name="Durnford D.G."/>
            <person name="Fast N.M."/>
            <person name="Green B.R."/>
            <person name="Grisdale C."/>
            <person name="Hempe F."/>
            <person name="Henrissat B."/>
            <person name="Hoppner M.P."/>
            <person name="Ishida K.-I."/>
            <person name="Kim E."/>
            <person name="Koreny L."/>
            <person name="Kroth P.G."/>
            <person name="Liu Y."/>
            <person name="Malik S.-B."/>
            <person name="Maier U.G."/>
            <person name="McRose D."/>
            <person name="Mock T."/>
            <person name="Neilson J.A."/>
            <person name="Onodera N.T."/>
            <person name="Poole A.M."/>
            <person name="Pritham E.J."/>
            <person name="Richards T.A."/>
            <person name="Rocap G."/>
            <person name="Roy S.W."/>
            <person name="Sarai C."/>
            <person name="Schaack S."/>
            <person name="Shirato S."/>
            <person name="Slamovits C.H."/>
            <person name="Spencer D.F."/>
            <person name="Suzuki S."/>
            <person name="Worden A.Z."/>
            <person name="Zauner S."/>
            <person name="Barry K."/>
            <person name="Bell C."/>
            <person name="Bharti A.K."/>
            <person name="Crow J.A."/>
            <person name="Grimwood J."/>
            <person name="Kramer R."/>
            <person name="Lindquist E."/>
            <person name="Lucas S."/>
            <person name="Salamov A."/>
            <person name="McFadden G.I."/>
            <person name="Lane C.E."/>
            <person name="Keeling P.J."/>
            <person name="Gray M.W."/>
            <person name="Grigoriev I.V."/>
            <person name="Archibald J.M."/>
        </authorList>
    </citation>
    <scope>NUCLEOTIDE SEQUENCE</scope>
    <source>
        <strain evidence="4">CCMP2712</strain>
    </source>
</reference>
<dbReference type="KEGG" id="gtt:GUITHDRAFT_155392"/>
<dbReference type="HOGENOM" id="CLU_2299123_0_0_1"/>
<organism evidence="2">
    <name type="scientific">Guillardia theta (strain CCMP2712)</name>
    <name type="common">Cryptophyte</name>
    <dbReference type="NCBI Taxonomy" id="905079"/>
    <lineage>
        <taxon>Eukaryota</taxon>
        <taxon>Cryptophyceae</taxon>
        <taxon>Pyrenomonadales</taxon>
        <taxon>Geminigeraceae</taxon>
        <taxon>Guillardia</taxon>
    </lineage>
</organism>
<dbReference type="GeneID" id="17292505"/>
<gene>
    <name evidence="2" type="ORF">GUITHDRAFT_155392</name>
</gene>
<proteinExistence type="predicted"/>
<dbReference type="EMBL" id="JH993084">
    <property type="protein sequence ID" value="EKX35786.1"/>
    <property type="molecule type" value="Genomic_DNA"/>
</dbReference>